<dbReference type="Proteomes" id="UP000319514">
    <property type="component" value="Unassembled WGS sequence"/>
</dbReference>
<dbReference type="GO" id="GO:0004792">
    <property type="term" value="F:thiosulfate-cyanide sulfurtransferase activity"/>
    <property type="evidence" value="ECO:0007669"/>
    <property type="project" value="InterPro"/>
</dbReference>
<evidence type="ECO:0000259" key="1">
    <source>
        <dbReference type="PROSITE" id="PS50206"/>
    </source>
</evidence>
<dbReference type="SUPFAM" id="SSF52821">
    <property type="entry name" value="Rhodanese/Cell cycle control phosphatase"/>
    <property type="match status" value="1"/>
</dbReference>
<dbReference type="InterPro" id="IPR001307">
    <property type="entry name" value="Thiosulphate_STrfase_CS"/>
</dbReference>
<dbReference type="PROSITE" id="PS00380">
    <property type="entry name" value="RHODANESE_1"/>
    <property type="match status" value="1"/>
</dbReference>
<dbReference type="Pfam" id="PF00581">
    <property type="entry name" value="Rhodanese"/>
    <property type="match status" value="1"/>
</dbReference>
<dbReference type="InterPro" id="IPR050229">
    <property type="entry name" value="GlpE_sulfurtransferase"/>
</dbReference>
<dbReference type="AlphaFoldDB" id="A0A542ZL32"/>
<dbReference type="Gene3D" id="3.40.250.10">
    <property type="entry name" value="Rhodanese-like domain"/>
    <property type="match status" value="1"/>
</dbReference>
<dbReference type="PANTHER" id="PTHR43031:SF1">
    <property type="entry name" value="PYRIDINE NUCLEOTIDE-DISULPHIDE OXIDOREDUCTASE"/>
    <property type="match status" value="1"/>
</dbReference>
<dbReference type="CDD" id="cd00158">
    <property type="entry name" value="RHOD"/>
    <property type="match status" value="1"/>
</dbReference>
<dbReference type="PROSITE" id="PS50206">
    <property type="entry name" value="RHODANESE_3"/>
    <property type="match status" value="1"/>
</dbReference>
<gene>
    <name evidence="2" type="ORF">FB474_2462</name>
</gene>
<protein>
    <submittedName>
        <fullName evidence="2">Rhodanese-related sulfurtransferase</fullName>
    </submittedName>
</protein>
<dbReference type="PANTHER" id="PTHR43031">
    <property type="entry name" value="FAD-DEPENDENT OXIDOREDUCTASE"/>
    <property type="match status" value="1"/>
</dbReference>
<dbReference type="SMART" id="SM00450">
    <property type="entry name" value="RHOD"/>
    <property type="match status" value="1"/>
</dbReference>
<dbReference type="InterPro" id="IPR036873">
    <property type="entry name" value="Rhodanese-like_dom_sf"/>
</dbReference>
<dbReference type="InterPro" id="IPR001763">
    <property type="entry name" value="Rhodanese-like_dom"/>
</dbReference>
<organism evidence="2 3">
    <name type="scientific">Oryzihumus leptocrescens</name>
    <dbReference type="NCBI Taxonomy" id="297536"/>
    <lineage>
        <taxon>Bacteria</taxon>
        <taxon>Bacillati</taxon>
        <taxon>Actinomycetota</taxon>
        <taxon>Actinomycetes</taxon>
        <taxon>Micrococcales</taxon>
        <taxon>Intrasporangiaceae</taxon>
        <taxon>Oryzihumus</taxon>
    </lineage>
</organism>
<accession>A0A542ZL32</accession>
<feature type="domain" description="Rhodanese" evidence="1">
    <location>
        <begin position="13"/>
        <end position="100"/>
    </location>
</feature>
<dbReference type="OrthoDB" id="9800872at2"/>
<proteinExistence type="predicted"/>
<keyword evidence="2" id="KW-0808">Transferase</keyword>
<reference evidence="2 3" key="1">
    <citation type="submission" date="2019-06" db="EMBL/GenBank/DDBJ databases">
        <title>Sequencing the genomes of 1000 actinobacteria strains.</title>
        <authorList>
            <person name="Klenk H.-P."/>
        </authorList>
    </citation>
    <scope>NUCLEOTIDE SEQUENCE [LARGE SCALE GENOMIC DNA]</scope>
    <source>
        <strain evidence="2 3">DSM 18082</strain>
    </source>
</reference>
<keyword evidence="3" id="KW-1185">Reference proteome</keyword>
<dbReference type="EMBL" id="VFOQ01000001">
    <property type="protein sequence ID" value="TQL61057.1"/>
    <property type="molecule type" value="Genomic_DNA"/>
</dbReference>
<evidence type="ECO:0000313" key="3">
    <source>
        <dbReference type="Proteomes" id="UP000319514"/>
    </source>
</evidence>
<name>A0A542ZL32_9MICO</name>
<evidence type="ECO:0000313" key="2">
    <source>
        <dbReference type="EMBL" id="TQL61057.1"/>
    </source>
</evidence>
<sequence length="107" mass="11116">MRDVTPEEFAAAHAEGAFVVDVREPGEYVDGHVPGAVLLSMGQLAARLGEMPRGVPLFVICASGNRSKSMTSLLERAGFDACSVAGGTAAWARAGRPVVRGVRPHAA</sequence>
<comment type="caution">
    <text evidence="2">The sequence shown here is derived from an EMBL/GenBank/DDBJ whole genome shotgun (WGS) entry which is preliminary data.</text>
</comment>